<name>A0A2G9ZP83_9BACT</name>
<evidence type="ECO:0000313" key="1">
    <source>
        <dbReference type="EMBL" id="PIP34911.1"/>
    </source>
</evidence>
<reference evidence="1 2" key="1">
    <citation type="submission" date="2017-09" db="EMBL/GenBank/DDBJ databases">
        <title>Depth-based differentiation of microbial function through sediment-hosted aquifers and enrichment of novel symbionts in the deep terrestrial subsurface.</title>
        <authorList>
            <person name="Probst A.J."/>
            <person name="Ladd B."/>
            <person name="Jarett J.K."/>
            <person name="Geller-Mcgrath D.E."/>
            <person name="Sieber C.M."/>
            <person name="Emerson J.B."/>
            <person name="Anantharaman K."/>
            <person name="Thomas B.C."/>
            <person name="Malmstrom R."/>
            <person name="Stieglmeier M."/>
            <person name="Klingl A."/>
            <person name="Woyke T."/>
            <person name="Ryan C.M."/>
            <person name="Banfield J.F."/>
        </authorList>
    </citation>
    <scope>NUCLEOTIDE SEQUENCE [LARGE SCALE GENOMIC DNA]</scope>
    <source>
        <strain evidence="1">CG23_combo_of_CG06-09_8_20_14_all_41_10</strain>
    </source>
</reference>
<dbReference type="EMBL" id="PCSE01000010">
    <property type="protein sequence ID" value="PIP34911.1"/>
    <property type="molecule type" value="Genomic_DNA"/>
</dbReference>
<dbReference type="AlphaFoldDB" id="A0A2G9ZP83"/>
<dbReference type="Proteomes" id="UP000231408">
    <property type="component" value="Unassembled WGS sequence"/>
</dbReference>
<gene>
    <name evidence="1" type="ORF">COX21_00350</name>
</gene>
<evidence type="ECO:0000313" key="2">
    <source>
        <dbReference type="Proteomes" id="UP000231408"/>
    </source>
</evidence>
<sequence length="84" mass="10301">MIKFDLILAKKWRKDIIEKYNLFCDKILKQYFMIIRWPSVSRMAGHSLNMAQMHKIISYLKLFYRHFKRSLLLSGRQIYTHFST</sequence>
<organism evidence="1 2">
    <name type="scientific">Candidatus Falkowbacteria bacterium CG23_combo_of_CG06-09_8_20_14_all_41_10</name>
    <dbReference type="NCBI Taxonomy" id="1974571"/>
    <lineage>
        <taxon>Bacteria</taxon>
        <taxon>Candidatus Falkowiibacteriota</taxon>
    </lineage>
</organism>
<proteinExistence type="predicted"/>
<protein>
    <submittedName>
        <fullName evidence="1">Uncharacterized protein</fullName>
    </submittedName>
</protein>
<accession>A0A2G9ZP83</accession>
<comment type="caution">
    <text evidence="1">The sequence shown here is derived from an EMBL/GenBank/DDBJ whole genome shotgun (WGS) entry which is preliminary data.</text>
</comment>